<proteinExistence type="predicted"/>
<name>A0A7V1PVI2_CALAY</name>
<dbReference type="Proteomes" id="UP000886005">
    <property type="component" value="Unassembled WGS sequence"/>
</dbReference>
<evidence type="ECO:0008006" key="2">
    <source>
        <dbReference type="Google" id="ProtNLM"/>
    </source>
</evidence>
<dbReference type="Gene3D" id="1.25.40.920">
    <property type="entry name" value="TRAP transporter T-component"/>
    <property type="match status" value="1"/>
</dbReference>
<comment type="caution">
    <text evidence="1">The sequence shown here is derived from an EMBL/GenBank/DDBJ whole genome shotgun (WGS) entry which is preliminary data.</text>
</comment>
<dbReference type="PROSITE" id="PS51257">
    <property type="entry name" value="PROKAR_LIPOPROTEIN"/>
    <property type="match status" value="1"/>
</dbReference>
<protein>
    <recommendedName>
        <fullName evidence="2">TRAP transporter T-component</fullName>
    </recommendedName>
</protein>
<dbReference type="InterPro" id="IPR031823">
    <property type="entry name" value="TatT"/>
</dbReference>
<dbReference type="AlphaFoldDB" id="A0A7V1PVI2"/>
<evidence type="ECO:0000313" key="1">
    <source>
        <dbReference type="EMBL" id="HED11818.1"/>
    </source>
</evidence>
<dbReference type="InterPro" id="IPR038537">
    <property type="entry name" value="TatT_sf"/>
</dbReference>
<accession>A0A7V1PVI2</accession>
<reference evidence="1" key="1">
    <citation type="journal article" date="2020" name="mSystems">
        <title>Genome- and Community-Level Interaction Insights into Carbon Utilization and Element Cycling Functions of Hydrothermarchaeota in Hydrothermal Sediment.</title>
        <authorList>
            <person name="Zhou Z."/>
            <person name="Liu Y."/>
            <person name="Xu W."/>
            <person name="Pan J."/>
            <person name="Luo Z.H."/>
            <person name="Li M."/>
        </authorList>
    </citation>
    <scope>NUCLEOTIDE SEQUENCE [LARGE SCALE GENOMIC DNA]</scope>
    <source>
        <strain evidence="1">HyVt-456</strain>
    </source>
</reference>
<dbReference type="EMBL" id="DRLD01000397">
    <property type="protein sequence ID" value="HED11818.1"/>
    <property type="molecule type" value="Genomic_DNA"/>
</dbReference>
<gene>
    <name evidence="1" type="ORF">ENJ10_14085</name>
</gene>
<organism evidence="1">
    <name type="scientific">Caldithrix abyssi</name>
    <dbReference type="NCBI Taxonomy" id="187145"/>
    <lineage>
        <taxon>Bacteria</taxon>
        <taxon>Pseudomonadati</taxon>
        <taxon>Calditrichota</taxon>
        <taxon>Calditrichia</taxon>
        <taxon>Calditrichales</taxon>
        <taxon>Calditrichaceae</taxon>
        <taxon>Caldithrix</taxon>
    </lineage>
</organism>
<sequence>MKPVLFTFFVLMTLSACSINRLAVRQMTPIFEESAMALYEEDDLQLAEQALASNLKLLEGLLRNDPRNHSLLMLLTQAYAGYALGFVEDSSPQRAKGFYLRAREYARRALDDKGVETTDLELLKKNVSVMEAEKMPALFWYAFAWAGYINLSLDEPKALLELPRVEVIMDRIAGWNPAYFNGAVYLFKGSIYGVKPRIMGGNPEKARELFEKNLEITGGRFLLTYVYLARFYAAKVLDEEAFDGYLQKVLSFDLNKAPSLKLFNAIARDKARRLLKMKEELF</sequence>
<dbReference type="Pfam" id="PF16811">
    <property type="entry name" value="TAtT"/>
    <property type="match status" value="1"/>
</dbReference>